<sequence>MNLALKDTLHAPARFALTTLGVAFLVMAVIGMIGLYRGIVEDALLIIDRIDADLWVVQGERAGPFAEGSAVAADMDRRVEGVPGVADVRRFTQFSQQFSFAGAPRRATVTGVDVPRDNGRWLSLAEGRWLGGSRYEAVADASTGLKVDDRIQLARDVYTVVGLTRRMVDSAGDGLLFVGINDAAVIARRRTSEEIHLARAAGTGAGVVSADASSVAQDSKISAVLVRLDPAADTARVIATLQRWGDVRVMTTGEQRDLMLNARLWKLRLQILTFTGMILVITAIVVSLIVYTMTIEKLHVIALLKLMGARESVVVRLIGQQAALIGIAGYALAVALAWMIFPFFPRRVVMLPPDLAQIALALALVCAAAAWVGITRASRVEAREVLS</sequence>
<evidence type="ECO:0000256" key="6">
    <source>
        <dbReference type="ARBA" id="ARBA00023136"/>
    </source>
</evidence>
<feature type="transmembrane region" description="Helical" evidence="7">
    <location>
        <begin position="356"/>
        <end position="374"/>
    </location>
</feature>
<dbReference type="PANTHER" id="PTHR43738">
    <property type="entry name" value="ABC TRANSPORTER, MEMBRANE PROTEIN"/>
    <property type="match status" value="1"/>
</dbReference>
<evidence type="ECO:0000256" key="2">
    <source>
        <dbReference type="ARBA" id="ARBA00022448"/>
    </source>
</evidence>
<dbReference type="Pfam" id="PF12704">
    <property type="entry name" value="MacB_PCD"/>
    <property type="match status" value="1"/>
</dbReference>
<organism evidence="10 11">
    <name type="scientific">Ancylobacter rudongensis</name>
    <dbReference type="NCBI Taxonomy" id="177413"/>
    <lineage>
        <taxon>Bacteria</taxon>
        <taxon>Pseudomonadati</taxon>
        <taxon>Pseudomonadota</taxon>
        <taxon>Alphaproteobacteria</taxon>
        <taxon>Hyphomicrobiales</taxon>
        <taxon>Xanthobacteraceae</taxon>
        <taxon>Ancylobacter</taxon>
    </lineage>
</organism>
<protein>
    <submittedName>
        <fullName evidence="10">Putative ABC transport system permease protein</fullName>
    </submittedName>
</protein>
<evidence type="ECO:0000259" key="9">
    <source>
        <dbReference type="Pfam" id="PF12704"/>
    </source>
</evidence>
<dbReference type="STRING" id="177413.SAMN05660859_2623"/>
<feature type="transmembrane region" description="Helical" evidence="7">
    <location>
        <begin position="269"/>
        <end position="292"/>
    </location>
</feature>
<keyword evidence="3" id="KW-1003">Cell membrane</keyword>
<keyword evidence="11" id="KW-1185">Reference proteome</keyword>
<accession>A0A1G4SY74</accession>
<evidence type="ECO:0000256" key="7">
    <source>
        <dbReference type="SAM" id="Phobius"/>
    </source>
</evidence>
<gene>
    <name evidence="10" type="ORF">SAMN05660859_2623</name>
</gene>
<evidence type="ECO:0000313" key="11">
    <source>
        <dbReference type="Proteomes" id="UP000198889"/>
    </source>
</evidence>
<dbReference type="InterPro" id="IPR025857">
    <property type="entry name" value="MacB_PCD"/>
</dbReference>
<dbReference type="Pfam" id="PF02687">
    <property type="entry name" value="FtsX"/>
    <property type="match status" value="1"/>
</dbReference>
<evidence type="ECO:0000256" key="1">
    <source>
        <dbReference type="ARBA" id="ARBA00004651"/>
    </source>
</evidence>
<dbReference type="GO" id="GO:0005886">
    <property type="term" value="C:plasma membrane"/>
    <property type="evidence" value="ECO:0007669"/>
    <property type="project" value="UniProtKB-SubCell"/>
</dbReference>
<feature type="domain" description="MacB-like periplasmic core" evidence="9">
    <location>
        <begin position="16"/>
        <end position="242"/>
    </location>
</feature>
<keyword evidence="6 7" id="KW-0472">Membrane</keyword>
<evidence type="ECO:0000256" key="5">
    <source>
        <dbReference type="ARBA" id="ARBA00022989"/>
    </source>
</evidence>
<dbReference type="InterPro" id="IPR051125">
    <property type="entry name" value="ABC-4/HrtB_transporter"/>
</dbReference>
<proteinExistence type="predicted"/>
<reference evidence="11" key="1">
    <citation type="submission" date="2016-10" db="EMBL/GenBank/DDBJ databases">
        <authorList>
            <person name="Varghese N."/>
            <person name="Submissions S."/>
        </authorList>
    </citation>
    <scope>NUCLEOTIDE SEQUENCE [LARGE SCALE GENOMIC DNA]</scope>
    <source>
        <strain evidence="11">CGMCC 1.1761</strain>
    </source>
</reference>
<comment type="subcellular location">
    <subcellularLocation>
        <location evidence="1">Cell membrane</location>
        <topology evidence="1">Multi-pass membrane protein</topology>
    </subcellularLocation>
</comment>
<keyword evidence="2" id="KW-0813">Transport</keyword>
<dbReference type="PANTHER" id="PTHR43738:SF1">
    <property type="entry name" value="HEMIN TRANSPORT SYSTEM PERMEASE PROTEIN HRTB-RELATED"/>
    <property type="match status" value="1"/>
</dbReference>
<dbReference type="Proteomes" id="UP000198889">
    <property type="component" value="Unassembled WGS sequence"/>
</dbReference>
<evidence type="ECO:0000313" key="10">
    <source>
        <dbReference type="EMBL" id="SCW74001.1"/>
    </source>
</evidence>
<feature type="transmembrane region" description="Helical" evidence="7">
    <location>
        <begin position="15"/>
        <end position="36"/>
    </location>
</feature>
<dbReference type="EMBL" id="FMTP01000003">
    <property type="protein sequence ID" value="SCW74001.1"/>
    <property type="molecule type" value="Genomic_DNA"/>
</dbReference>
<dbReference type="AlphaFoldDB" id="A0A1G4SY74"/>
<evidence type="ECO:0000259" key="8">
    <source>
        <dbReference type="Pfam" id="PF02687"/>
    </source>
</evidence>
<feature type="transmembrane region" description="Helical" evidence="7">
    <location>
        <begin position="322"/>
        <end position="344"/>
    </location>
</feature>
<dbReference type="InterPro" id="IPR003838">
    <property type="entry name" value="ABC3_permease_C"/>
</dbReference>
<dbReference type="RefSeq" id="WP_091440239.1">
    <property type="nucleotide sequence ID" value="NZ_FMTP01000003.1"/>
</dbReference>
<name>A0A1G4SY74_9HYPH</name>
<feature type="domain" description="ABC3 transporter permease C-terminal" evidence="8">
    <location>
        <begin position="273"/>
        <end position="381"/>
    </location>
</feature>
<keyword evidence="5 7" id="KW-1133">Transmembrane helix</keyword>
<keyword evidence="4 7" id="KW-0812">Transmembrane</keyword>
<evidence type="ECO:0000256" key="3">
    <source>
        <dbReference type="ARBA" id="ARBA00022475"/>
    </source>
</evidence>
<evidence type="ECO:0000256" key="4">
    <source>
        <dbReference type="ARBA" id="ARBA00022692"/>
    </source>
</evidence>